<keyword evidence="2" id="KW-0732">Signal</keyword>
<reference evidence="3 4" key="1">
    <citation type="submission" date="2016-07" db="EMBL/GenBank/DDBJ databases">
        <title>Pervasive Adenine N6-methylation of Active Genes in Fungi.</title>
        <authorList>
            <consortium name="DOE Joint Genome Institute"/>
            <person name="Mondo S.J."/>
            <person name="Dannebaum R.O."/>
            <person name="Kuo R.C."/>
            <person name="Labutti K."/>
            <person name="Haridas S."/>
            <person name="Kuo A."/>
            <person name="Salamov A."/>
            <person name="Ahrendt S.R."/>
            <person name="Lipzen A."/>
            <person name="Sullivan W."/>
            <person name="Andreopoulos W.B."/>
            <person name="Clum A."/>
            <person name="Lindquist E."/>
            <person name="Daum C."/>
            <person name="Ramamoorthy G.K."/>
            <person name="Gryganskyi A."/>
            <person name="Culley D."/>
            <person name="Magnuson J.K."/>
            <person name="James T.Y."/>
            <person name="O'Malley M.A."/>
            <person name="Stajich J.E."/>
            <person name="Spatafora J.W."/>
            <person name="Visel A."/>
            <person name="Grigoriev I.V."/>
        </authorList>
    </citation>
    <scope>NUCLEOTIDE SEQUENCE [LARGE SCALE GENOMIC DNA]</scope>
    <source>
        <strain evidence="3 4">JEL800</strain>
    </source>
</reference>
<dbReference type="Proteomes" id="UP000193642">
    <property type="component" value="Unassembled WGS sequence"/>
</dbReference>
<feature type="transmembrane region" description="Helical" evidence="1">
    <location>
        <begin position="191"/>
        <end position="208"/>
    </location>
</feature>
<gene>
    <name evidence="3" type="ORF">BCR33DRAFT_720503</name>
</gene>
<dbReference type="EMBL" id="MCGO01000042">
    <property type="protein sequence ID" value="ORY38836.1"/>
    <property type="molecule type" value="Genomic_DNA"/>
</dbReference>
<proteinExistence type="predicted"/>
<keyword evidence="1" id="KW-0472">Membrane</keyword>
<dbReference type="AlphaFoldDB" id="A0A1Y2BVR0"/>
<accession>A0A1Y2BVR0</accession>
<evidence type="ECO:0000313" key="3">
    <source>
        <dbReference type="EMBL" id="ORY38836.1"/>
    </source>
</evidence>
<keyword evidence="4" id="KW-1185">Reference proteome</keyword>
<keyword evidence="1" id="KW-0812">Transmembrane</keyword>
<feature type="chain" id="PRO_5013390793" description="Extracellular membrane protein CFEM domain-containing protein" evidence="2">
    <location>
        <begin position="20"/>
        <end position="209"/>
    </location>
</feature>
<organism evidence="3 4">
    <name type="scientific">Rhizoclosmatium globosum</name>
    <dbReference type="NCBI Taxonomy" id="329046"/>
    <lineage>
        <taxon>Eukaryota</taxon>
        <taxon>Fungi</taxon>
        <taxon>Fungi incertae sedis</taxon>
        <taxon>Chytridiomycota</taxon>
        <taxon>Chytridiomycota incertae sedis</taxon>
        <taxon>Chytridiomycetes</taxon>
        <taxon>Chytridiales</taxon>
        <taxon>Chytriomycetaceae</taxon>
        <taxon>Rhizoclosmatium</taxon>
    </lineage>
</organism>
<comment type="caution">
    <text evidence="3">The sequence shown here is derived from an EMBL/GenBank/DDBJ whole genome shotgun (WGS) entry which is preliminary data.</text>
</comment>
<evidence type="ECO:0000256" key="1">
    <source>
        <dbReference type="SAM" id="Phobius"/>
    </source>
</evidence>
<evidence type="ECO:0008006" key="5">
    <source>
        <dbReference type="Google" id="ProtNLM"/>
    </source>
</evidence>
<sequence>MHQCFTVLVLSLCACAVVASNSKAQASPAADPEALVNGFASAAGSLETIITSTASQNCVNNCLNKMPALNVSSPASVKAFCGNTEVINSCKSACAGSALLANLNAECSSLVSATACQAQCLNQIPQVNITSMESVASFCNNKMLLSVCQSACPNSNLLSAILGYCASIAPNPNQSPLPTAREPSNSAGYRIVHWTAFLALLGSIFLLLN</sequence>
<feature type="signal peptide" evidence="2">
    <location>
        <begin position="1"/>
        <end position="19"/>
    </location>
</feature>
<evidence type="ECO:0000256" key="2">
    <source>
        <dbReference type="SAM" id="SignalP"/>
    </source>
</evidence>
<evidence type="ECO:0000313" key="4">
    <source>
        <dbReference type="Proteomes" id="UP000193642"/>
    </source>
</evidence>
<name>A0A1Y2BVR0_9FUNG</name>
<dbReference type="OrthoDB" id="2119869at2759"/>
<protein>
    <recommendedName>
        <fullName evidence="5">Extracellular membrane protein CFEM domain-containing protein</fullName>
    </recommendedName>
</protein>
<keyword evidence="1" id="KW-1133">Transmembrane helix</keyword>